<name>A0A556AJH5_9BURK</name>
<dbReference type="OrthoDB" id="8678477at2"/>
<dbReference type="Gene3D" id="3.40.190.10">
    <property type="entry name" value="Periplasmic binding protein-like II"/>
    <property type="match status" value="1"/>
</dbReference>
<comment type="similarity">
    <text evidence="1">Belongs to the UPF0065 (bug) family.</text>
</comment>
<dbReference type="PIRSF" id="PIRSF017082">
    <property type="entry name" value="YflP"/>
    <property type="match status" value="1"/>
</dbReference>
<dbReference type="AlphaFoldDB" id="A0A556AJH5"/>
<dbReference type="Pfam" id="PF03401">
    <property type="entry name" value="TctC"/>
    <property type="match status" value="1"/>
</dbReference>
<gene>
    <name evidence="3" type="ORF">FOZ76_16770</name>
</gene>
<dbReference type="Gene3D" id="3.40.190.150">
    <property type="entry name" value="Bordetella uptake gene, domain 1"/>
    <property type="match status" value="1"/>
</dbReference>
<protein>
    <submittedName>
        <fullName evidence="3">Tripartite tricarboxylate transporter substrate binding protein</fullName>
    </submittedName>
</protein>
<sequence>MYRHLITAVRALLTLVAAPLWLAAPAMAAQPAAGFPNRPITLVVPFPPGGLTDVSARRLADLAAQELGQPIVVENRPGANGLIGAANVLRAPADGHTLLAVTTSVVLIGPLLTKASFDPLTDLDYILNYAGPSHALVVRADSPYRTLGDLLADAKARPGELSFGTVGTSDTSFFGVSALERAKGVRFNHIPYQGANQSLMAVVSGETTFAPTSNYGEMVKAGKLRPLALLDPQRSSEMPDVPTFTELGIDWQFPWITGIAVSAQTPDAVRRRLEAVFLDAARSDAFGGLLARMSVPLYVLDGDAMKQDLAEKIPQYRQIADEYGLLAQ</sequence>
<dbReference type="EMBL" id="VLTJ01000029">
    <property type="protein sequence ID" value="TSH93037.1"/>
    <property type="molecule type" value="Genomic_DNA"/>
</dbReference>
<evidence type="ECO:0000256" key="1">
    <source>
        <dbReference type="ARBA" id="ARBA00006987"/>
    </source>
</evidence>
<dbReference type="InterPro" id="IPR005064">
    <property type="entry name" value="BUG"/>
</dbReference>
<dbReference type="PANTHER" id="PTHR42928:SF5">
    <property type="entry name" value="BLR1237 PROTEIN"/>
    <property type="match status" value="1"/>
</dbReference>
<reference evidence="3 4" key="1">
    <citation type="submission" date="2019-07" db="EMBL/GenBank/DDBJ databases">
        <title>Qingshengfaniella alkalisoli gen. nov., sp. nov., isolated from saline soil.</title>
        <authorList>
            <person name="Xu L."/>
            <person name="Huang X.-X."/>
            <person name="Sun J.-Q."/>
        </authorList>
    </citation>
    <scope>NUCLEOTIDE SEQUENCE [LARGE SCALE GENOMIC DNA]</scope>
    <source>
        <strain evidence="3 4">DSM 27279</strain>
    </source>
</reference>
<dbReference type="SUPFAM" id="SSF53850">
    <property type="entry name" value="Periplasmic binding protein-like II"/>
    <property type="match status" value="1"/>
</dbReference>
<dbReference type="InterPro" id="IPR042100">
    <property type="entry name" value="Bug_dom1"/>
</dbReference>
<evidence type="ECO:0000313" key="3">
    <source>
        <dbReference type="EMBL" id="TSH93037.1"/>
    </source>
</evidence>
<evidence type="ECO:0000313" key="4">
    <source>
        <dbReference type="Proteomes" id="UP000318405"/>
    </source>
</evidence>
<feature type="signal peptide" evidence="2">
    <location>
        <begin position="1"/>
        <end position="28"/>
    </location>
</feature>
<dbReference type="CDD" id="cd07012">
    <property type="entry name" value="PBP2_Bug_TTT"/>
    <property type="match status" value="1"/>
</dbReference>
<organism evidence="3 4">
    <name type="scientific">Verticiella sediminum</name>
    <dbReference type="NCBI Taxonomy" id="1247510"/>
    <lineage>
        <taxon>Bacteria</taxon>
        <taxon>Pseudomonadati</taxon>
        <taxon>Pseudomonadota</taxon>
        <taxon>Betaproteobacteria</taxon>
        <taxon>Burkholderiales</taxon>
        <taxon>Alcaligenaceae</taxon>
        <taxon>Verticiella</taxon>
    </lineage>
</organism>
<dbReference type="RefSeq" id="WP_143949404.1">
    <property type="nucleotide sequence ID" value="NZ_BAABMB010000001.1"/>
</dbReference>
<keyword evidence="2" id="KW-0732">Signal</keyword>
<comment type="caution">
    <text evidence="3">The sequence shown here is derived from an EMBL/GenBank/DDBJ whole genome shotgun (WGS) entry which is preliminary data.</text>
</comment>
<dbReference type="Proteomes" id="UP000318405">
    <property type="component" value="Unassembled WGS sequence"/>
</dbReference>
<feature type="chain" id="PRO_5022035301" evidence="2">
    <location>
        <begin position="29"/>
        <end position="328"/>
    </location>
</feature>
<keyword evidence="4" id="KW-1185">Reference proteome</keyword>
<accession>A0A556AJH5</accession>
<dbReference type="PANTHER" id="PTHR42928">
    <property type="entry name" value="TRICARBOXYLATE-BINDING PROTEIN"/>
    <property type="match status" value="1"/>
</dbReference>
<proteinExistence type="inferred from homology"/>
<evidence type="ECO:0000256" key="2">
    <source>
        <dbReference type="SAM" id="SignalP"/>
    </source>
</evidence>